<evidence type="ECO:0000256" key="1">
    <source>
        <dbReference type="PROSITE-ProRule" id="PRU00339"/>
    </source>
</evidence>
<dbReference type="PROSITE" id="PS50005">
    <property type="entry name" value="TPR"/>
    <property type="match status" value="1"/>
</dbReference>
<dbReference type="Proteomes" id="UP000054314">
    <property type="component" value="Unassembled WGS sequence"/>
</dbReference>
<dbReference type="RefSeq" id="WP_035059741.1">
    <property type="nucleotide sequence ID" value="NZ_AXCZ01000058.1"/>
</dbReference>
<reference evidence="3 4" key="1">
    <citation type="submission" date="2013-08" db="EMBL/GenBank/DDBJ databases">
        <title>Genome sequencing of Cellulomonas bogoriensis 69B4.</title>
        <authorList>
            <person name="Chen F."/>
            <person name="Li Y."/>
            <person name="Wang G."/>
        </authorList>
    </citation>
    <scope>NUCLEOTIDE SEQUENCE [LARGE SCALE GENOMIC DNA]</scope>
    <source>
        <strain evidence="3 4">69B4</strain>
    </source>
</reference>
<dbReference type="SUPFAM" id="SSF48452">
    <property type="entry name" value="TPR-like"/>
    <property type="match status" value="1"/>
</dbReference>
<dbReference type="OrthoDB" id="4485518at2"/>
<name>A0A0A0BXU2_9CELL</name>
<keyword evidence="4" id="KW-1185">Reference proteome</keyword>
<feature type="repeat" description="TPR" evidence="1">
    <location>
        <begin position="116"/>
        <end position="149"/>
    </location>
</feature>
<dbReference type="InterPro" id="IPR019734">
    <property type="entry name" value="TPR_rpt"/>
</dbReference>
<comment type="caution">
    <text evidence="3">The sequence shown here is derived from an EMBL/GenBank/DDBJ whole genome shotgun (WGS) entry which is preliminary data.</text>
</comment>
<accession>A0A0A0BXU2</accession>
<evidence type="ECO:0000256" key="2">
    <source>
        <dbReference type="SAM" id="Phobius"/>
    </source>
</evidence>
<sequence>MTLRRSLVGASVLTLLLVVYLVAAAGRGLDLIRTGVPVAVAIGAAVLVLPVLGVVLIAREWWLAVLVQRMSDELAAQDRLPVDDLPRSPGGRVDRGAADVAFAAARSQVEDSPEDWAAWFALGFAYDAAGDRRRARESLRRAARLRSRRPTGAR</sequence>
<evidence type="ECO:0000313" key="3">
    <source>
        <dbReference type="EMBL" id="KGM13208.1"/>
    </source>
</evidence>
<dbReference type="EMBL" id="AXCZ01000058">
    <property type="protein sequence ID" value="KGM13208.1"/>
    <property type="molecule type" value="Genomic_DNA"/>
</dbReference>
<gene>
    <name evidence="3" type="ORF">N869_15600</name>
</gene>
<keyword evidence="2" id="KW-0472">Membrane</keyword>
<proteinExistence type="predicted"/>
<feature type="transmembrane region" description="Helical" evidence="2">
    <location>
        <begin position="34"/>
        <end position="58"/>
    </location>
</feature>
<keyword evidence="2" id="KW-1133">Transmembrane helix</keyword>
<evidence type="ECO:0008006" key="5">
    <source>
        <dbReference type="Google" id="ProtNLM"/>
    </source>
</evidence>
<keyword evidence="2" id="KW-0812">Transmembrane</keyword>
<evidence type="ECO:0000313" key="4">
    <source>
        <dbReference type="Proteomes" id="UP000054314"/>
    </source>
</evidence>
<dbReference type="InterPro" id="IPR011990">
    <property type="entry name" value="TPR-like_helical_dom_sf"/>
</dbReference>
<protein>
    <recommendedName>
        <fullName evidence="5">Tetratricopeptide repeat protein</fullName>
    </recommendedName>
</protein>
<dbReference type="Gene3D" id="1.25.40.10">
    <property type="entry name" value="Tetratricopeptide repeat domain"/>
    <property type="match status" value="1"/>
</dbReference>
<dbReference type="AlphaFoldDB" id="A0A0A0BXU2"/>
<keyword evidence="1" id="KW-0802">TPR repeat</keyword>
<organism evidence="3 4">
    <name type="scientific">Cellulomonas bogoriensis 69B4 = DSM 16987</name>
    <dbReference type="NCBI Taxonomy" id="1386082"/>
    <lineage>
        <taxon>Bacteria</taxon>
        <taxon>Bacillati</taxon>
        <taxon>Actinomycetota</taxon>
        <taxon>Actinomycetes</taxon>
        <taxon>Micrococcales</taxon>
        <taxon>Cellulomonadaceae</taxon>
        <taxon>Cellulomonas</taxon>
    </lineage>
</organism>